<gene>
    <name evidence="1" type="ordered locus">Tph_c07640</name>
</gene>
<sequence length="61" mass="7237">MCSIYQKKAHHLKTIAARVGECLEGYGHVPVDEEENIRILWYNKEKCKNERMVIYEGLKRD</sequence>
<dbReference type="KEGG" id="tpz:Tph_c07640"/>
<evidence type="ECO:0000313" key="1">
    <source>
        <dbReference type="EMBL" id="AFV10996.1"/>
    </source>
</evidence>
<reference evidence="1 2" key="1">
    <citation type="journal article" date="2012" name="BMC Genomics">
        <title>Genome-guided analysis of physiological and morphological traits of the fermentative acetate oxidizer Thermacetogenium phaeum.</title>
        <authorList>
            <person name="Oehler D."/>
            <person name="Poehlein A."/>
            <person name="Leimbach A."/>
            <person name="Muller N."/>
            <person name="Daniel R."/>
            <person name="Gottschalk G."/>
            <person name="Schink B."/>
        </authorList>
    </citation>
    <scope>NUCLEOTIDE SEQUENCE [LARGE SCALE GENOMIC DNA]</scope>
    <source>
        <strain evidence="2">ATCC BAA-254 / DSM 26808 / PB</strain>
    </source>
</reference>
<protein>
    <submittedName>
        <fullName evidence="1">Uncharacterized protein</fullName>
    </submittedName>
</protein>
<evidence type="ECO:0000313" key="2">
    <source>
        <dbReference type="Proteomes" id="UP000000467"/>
    </source>
</evidence>
<name>K4LDD1_THEPS</name>
<dbReference type="STRING" id="1089553.Tph_c07640"/>
<accession>K4LDD1</accession>
<keyword evidence="2" id="KW-1185">Reference proteome</keyword>
<dbReference type="AlphaFoldDB" id="K4LDD1"/>
<dbReference type="Proteomes" id="UP000000467">
    <property type="component" value="Chromosome"/>
</dbReference>
<proteinExistence type="predicted"/>
<organism evidence="1 2">
    <name type="scientific">Thermacetogenium phaeum (strain ATCC BAA-254 / DSM 26808 / PB)</name>
    <dbReference type="NCBI Taxonomy" id="1089553"/>
    <lineage>
        <taxon>Bacteria</taxon>
        <taxon>Bacillati</taxon>
        <taxon>Bacillota</taxon>
        <taxon>Clostridia</taxon>
        <taxon>Thermoanaerobacterales</taxon>
        <taxon>Thermoanaerobacteraceae</taxon>
        <taxon>Thermacetogenium</taxon>
    </lineage>
</organism>
<dbReference type="HOGENOM" id="CLU_2921291_0_0_9"/>
<dbReference type="EMBL" id="CP003732">
    <property type="protein sequence ID" value="AFV10996.1"/>
    <property type="molecule type" value="Genomic_DNA"/>
</dbReference>